<dbReference type="AlphaFoldDB" id="A0A8T7LUB8"/>
<dbReference type="CDD" id="cd06581">
    <property type="entry name" value="TM_PBP1_LivM_like"/>
    <property type="match status" value="1"/>
</dbReference>
<proteinExistence type="predicted"/>
<evidence type="ECO:0000256" key="4">
    <source>
        <dbReference type="ARBA" id="ARBA00022989"/>
    </source>
</evidence>
<evidence type="ECO:0000313" key="9">
    <source>
        <dbReference type="Proteomes" id="UP000521676"/>
    </source>
</evidence>
<feature type="transmembrane region" description="Helical" evidence="6">
    <location>
        <begin position="42"/>
        <end position="62"/>
    </location>
</feature>
<protein>
    <submittedName>
        <fullName evidence="7">Branched-chain amino acid ABC transporter permease</fullName>
    </submittedName>
</protein>
<dbReference type="Pfam" id="PF02653">
    <property type="entry name" value="BPD_transp_2"/>
    <property type="match status" value="1"/>
</dbReference>
<dbReference type="Proteomes" id="UP000521676">
    <property type="component" value="Unassembled WGS sequence"/>
</dbReference>
<keyword evidence="10" id="KW-1185">Reference proteome</keyword>
<dbReference type="InterPro" id="IPR001851">
    <property type="entry name" value="ABC_transp_permease"/>
</dbReference>
<keyword evidence="2" id="KW-1003">Cell membrane</keyword>
<dbReference type="GO" id="GO:0005886">
    <property type="term" value="C:plasma membrane"/>
    <property type="evidence" value="ECO:0007669"/>
    <property type="project" value="UniProtKB-SubCell"/>
</dbReference>
<feature type="transmembrane region" description="Helical" evidence="6">
    <location>
        <begin position="190"/>
        <end position="209"/>
    </location>
</feature>
<evidence type="ECO:0000313" key="10">
    <source>
        <dbReference type="Proteomes" id="UP001431572"/>
    </source>
</evidence>
<evidence type="ECO:0000313" key="8">
    <source>
        <dbReference type="EMBL" id="WJW67499.1"/>
    </source>
</evidence>
<gene>
    <name evidence="7" type="ORF">HXX08_07095</name>
    <name evidence="8" type="ORF">OZ401_000765</name>
</gene>
<feature type="transmembrane region" description="Helical" evidence="6">
    <location>
        <begin position="122"/>
        <end position="139"/>
    </location>
</feature>
<name>A0A8T7LUB8_9CHLR</name>
<comment type="subcellular location">
    <subcellularLocation>
        <location evidence="1">Cell membrane</location>
        <topology evidence="1">Multi-pass membrane protein</topology>
    </subcellularLocation>
</comment>
<dbReference type="EMBL" id="CP128399">
    <property type="protein sequence ID" value="WJW67499.1"/>
    <property type="molecule type" value="Genomic_DNA"/>
</dbReference>
<organism evidence="7 9">
    <name type="scientific">Candidatus Chlorohelix allophototropha</name>
    <dbReference type="NCBI Taxonomy" id="3003348"/>
    <lineage>
        <taxon>Bacteria</taxon>
        <taxon>Bacillati</taxon>
        <taxon>Chloroflexota</taxon>
        <taxon>Chloroflexia</taxon>
        <taxon>Candidatus Chloroheliales</taxon>
        <taxon>Candidatus Chloroheliaceae</taxon>
        <taxon>Candidatus Chlorohelix</taxon>
    </lineage>
</organism>
<evidence type="ECO:0000256" key="3">
    <source>
        <dbReference type="ARBA" id="ARBA00022692"/>
    </source>
</evidence>
<feature type="transmembrane region" description="Helical" evidence="6">
    <location>
        <begin position="326"/>
        <end position="346"/>
    </location>
</feature>
<dbReference type="PANTHER" id="PTHR30482">
    <property type="entry name" value="HIGH-AFFINITY BRANCHED-CHAIN AMINO ACID TRANSPORT SYSTEM PERMEASE"/>
    <property type="match status" value="1"/>
</dbReference>
<reference evidence="8" key="2">
    <citation type="journal article" date="2024" name="Nature">
        <title>Anoxygenic phototroph of the Chloroflexota uses a type I reaction centre.</title>
        <authorList>
            <person name="Tsuji J.M."/>
            <person name="Shaw N.A."/>
            <person name="Nagashima S."/>
            <person name="Venkiteswaran J.J."/>
            <person name="Schiff S.L."/>
            <person name="Watanabe T."/>
            <person name="Fukui M."/>
            <person name="Hanada S."/>
            <person name="Tank M."/>
            <person name="Neufeld J.D."/>
        </authorList>
    </citation>
    <scope>NUCLEOTIDE SEQUENCE</scope>
    <source>
        <strain evidence="8">L227-S17</strain>
    </source>
</reference>
<dbReference type="PANTHER" id="PTHR30482:SF17">
    <property type="entry name" value="ABC TRANSPORTER ATP-BINDING PROTEIN"/>
    <property type="match status" value="1"/>
</dbReference>
<evidence type="ECO:0000256" key="6">
    <source>
        <dbReference type="SAM" id="Phobius"/>
    </source>
</evidence>
<keyword evidence="5 6" id="KW-0472">Membrane</keyword>
<evidence type="ECO:0000313" key="7">
    <source>
        <dbReference type="EMBL" id="NWJ45628.1"/>
    </source>
</evidence>
<dbReference type="EMBL" id="JACATZ010000001">
    <property type="protein sequence ID" value="NWJ45628.1"/>
    <property type="molecule type" value="Genomic_DNA"/>
</dbReference>
<sequence>MNVKVIETDKSEETLSEAAQKRMALGQEILRKSSGPLGISRSGWVVAILALALLVLPLLGIAELNQRLIAMVLIFAAYAMSYDLLFGYTGIFSFGHALFFGVGAYTTALCALKLGWPIWSGAILGALICAVLGVFVGFVSLRVQGVFFAMVTLALATTAHNLSSKLVDITKGDEGLSLIKASDAPNATTVYLLALALAVISYFGLGRLINSPLGRVLISIRENERRAEMIGFNILSYKVVALVFSSIIASLAGTLYGLRNGIVNPGVLSGDVSLLPLLMVILGGAGTLYGALIGATLIEVLNFSLSSREFVENVKGWFIVGPILEHWLLLLGLIYALIVLFLPFGIVGTWRLYRTRILGLVKGNRNT</sequence>
<dbReference type="InterPro" id="IPR043428">
    <property type="entry name" value="LivM-like"/>
</dbReference>
<keyword evidence="3 6" id="KW-0812">Transmembrane</keyword>
<evidence type="ECO:0000256" key="5">
    <source>
        <dbReference type="ARBA" id="ARBA00023136"/>
    </source>
</evidence>
<keyword evidence="4 6" id="KW-1133">Transmembrane helix</keyword>
<feature type="transmembrane region" description="Helical" evidence="6">
    <location>
        <begin position="277"/>
        <end position="305"/>
    </location>
</feature>
<reference evidence="7 9" key="1">
    <citation type="submission" date="2020-06" db="EMBL/GenBank/DDBJ databases">
        <title>Anoxygenic phototrophic Chloroflexota member uses a Type I reaction center.</title>
        <authorList>
            <person name="Tsuji J.M."/>
            <person name="Shaw N.A."/>
            <person name="Nagashima S."/>
            <person name="Venkiteswaran J."/>
            <person name="Schiff S.L."/>
            <person name="Hanada S."/>
            <person name="Tank M."/>
            <person name="Neufeld J.D."/>
        </authorList>
    </citation>
    <scope>NUCLEOTIDE SEQUENCE [LARGE SCALE GENOMIC DNA]</scope>
    <source>
        <strain evidence="7">L227-S17</strain>
    </source>
</reference>
<dbReference type="GO" id="GO:0015658">
    <property type="term" value="F:branched-chain amino acid transmembrane transporter activity"/>
    <property type="evidence" value="ECO:0007669"/>
    <property type="project" value="InterPro"/>
</dbReference>
<evidence type="ECO:0000256" key="2">
    <source>
        <dbReference type="ARBA" id="ARBA00022475"/>
    </source>
</evidence>
<dbReference type="Proteomes" id="UP001431572">
    <property type="component" value="Chromosome 1"/>
</dbReference>
<dbReference type="RefSeq" id="WP_341469393.1">
    <property type="nucleotide sequence ID" value="NZ_CP128399.1"/>
</dbReference>
<accession>A0A8T7LUB8</accession>
<feature type="transmembrane region" description="Helical" evidence="6">
    <location>
        <begin position="230"/>
        <end position="257"/>
    </location>
</feature>
<feature type="transmembrane region" description="Helical" evidence="6">
    <location>
        <begin position="146"/>
        <end position="163"/>
    </location>
</feature>
<evidence type="ECO:0000256" key="1">
    <source>
        <dbReference type="ARBA" id="ARBA00004651"/>
    </source>
</evidence>